<protein>
    <submittedName>
        <fullName evidence="2">YfkD family protein</fullName>
    </submittedName>
</protein>
<name>A0A942UTY0_9BACI</name>
<sequence length="269" mass="30036">MNRHRIVLNVCIILALALGASSTALAEKQGQAVNTKKITLPSSVVNIEKENTFPHSNVNLPSLQPSEFTKELLETSKVRIDNPNLIKMLNESAINKSPLSIGVRATIYLGEWPLNYESDLTEPNWQYQKVNSNVYDNRGGIANYQINYVQEMQKTVKGGLTDKVPQAEDVQKMLLLKAIEKTKLPLSFESVIGAGSKHHHIYNVPPKRLGYLHAYAPAIHEKGKVTYGEVYIVIKGTKRRIVVKNVTSHPIGAWMPIRNHLSFGFQGSN</sequence>
<proteinExistence type="predicted"/>
<dbReference type="EMBL" id="JAGYPN010000004">
    <property type="protein sequence ID" value="MBS4224678.1"/>
    <property type="molecule type" value="Genomic_DNA"/>
</dbReference>
<reference evidence="2 3" key="1">
    <citation type="submission" date="2021-05" db="EMBL/GenBank/DDBJ databases">
        <title>Novel Bacillus species.</title>
        <authorList>
            <person name="Liu G."/>
        </authorList>
    </citation>
    <scope>NUCLEOTIDE SEQUENCE [LARGE SCALE GENOMIC DNA]</scope>
    <source>
        <strain evidence="2 3">FJAT-49682</strain>
    </source>
</reference>
<dbReference type="Proteomes" id="UP000676456">
    <property type="component" value="Unassembled WGS sequence"/>
</dbReference>
<dbReference type="InterPro" id="IPR025548">
    <property type="entry name" value="YfkD"/>
</dbReference>
<evidence type="ECO:0000256" key="1">
    <source>
        <dbReference type="SAM" id="SignalP"/>
    </source>
</evidence>
<gene>
    <name evidence="2" type="ORF">KHA91_18360</name>
</gene>
<dbReference type="Pfam" id="PF14167">
    <property type="entry name" value="YfkD"/>
    <property type="match status" value="1"/>
</dbReference>
<keyword evidence="1" id="KW-0732">Signal</keyword>
<dbReference type="RefSeq" id="WP_213099720.1">
    <property type="nucleotide sequence ID" value="NZ_JAGYPH010000004.1"/>
</dbReference>
<organism evidence="2 3">
    <name type="scientific">Lederbergia citrea</name>
    <dbReference type="NCBI Taxonomy" id="2833581"/>
    <lineage>
        <taxon>Bacteria</taxon>
        <taxon>Bacillati</taxon>
        <taxon>Bacillota</taxon>
        <taxon>Bacilli</taxon>
        <taxon>Bacillales</taxon>
        <taxon>Bacillaceae</taxon>
        <taxon>Lederbergia</taxon>
    </lineage>
</organism>
<feature type="chain" id="PRO_5037300563" evidence="1">
    <location>
        <begin position="27"/>
        <end position="269"/>
    </location>
</feature>
<comment type="caution">
    <text evidence="2">The sequence shown here is derived from an EMBL/GenBank/DDBJ whole genome shotgun (WGS) entry which is preliminary data.</text>
</comment>
<evidence type="ECO:0000313" key="3">
    <source>
        <dbReference type="Proteomes" id="UP000676456"/>
    </source>
</evidence>
<dbReference type="AlphaFoldDB" id="A0A942UTY0"/>
<evidence type="ECO:0000313" key="2">
    <source>
        <dbReference type="EMBL" id="MBS4224678.1"/>
    </source>
</evidence>
<keyword evidence="3" id="KW-1185">Reference proteome</keyword>
<accession>A0A942UTY0</accession>
<feature type="signal peptide" evidence="1">
    <location>
        <begin position="1"/>
        <end position="26"/>
    </location>
</feature>